<dbReference type="Pfam" id="PF14114">
    <property type="entry name" value="DUF4286"/>
    <property type="match status" value="1"/>
</dbReference>
<sequence length="110" mass="12753">MYIYNVTINVEEEVHDNWFSWMKETHIPDMLSTGKFTGAKMCKVLVEEEMGGLTYSVQYSTPNKETLEVYYKEDADRLRQEANKLFAGKFVAFRTELEVIGEAVLTPTKE</sequence>
<keyword evidence="2" id="KW-1185">Reference proteome</keyword>
<evidence type="ECO:0000313" key="2">
    <source>
        <dbReference type="Proteomes" id="UP000183257"/>
    </source>
</evidence>
<dbReference type="AlphaFoldDB" id="A0A1K1QLV8"/>
<protein>
    <recommendedName>
        <fullName evidence="3">DUF4286 domain-containing protein</fullName>
    </recommendedName>
</protein>
<name>A0A1K1QLV8_9FLAO</name>
<evidence type="ECO:0008006" key="3">
    <source>
        <dbReference type="Google" id="ProtNLM"/>
    </source>
</evidence>
<dbReference type="InterPro" id="IPR025563">
    <property type="entry name" value="DUF4286"/>
</dbReference>
<dbReference type="RefSeq" id="WP_072304398.1">
    <property type="nucleotide sequence ID" value="NZ_CBDUMO010000042.1"/>
</dbReference>
<reference evidence="2" key="1">
    <citation type="submission" date="2016-11" db="EMBL/GenBank/DDBJ databases">
        <authorList>
            <person name="Varghese N."/>
            <person name="Submissions S."/>
        </authorList>
    </citation>
    <scope>NUCLEOTIDE SEQUENCE [LARGE SCALE GENOMIC DNA]</scope>
    <source>
        <strain evidence="2">DSM 24786</strain>
    </source>
</reference>
<dbReference type="STRING" id="76595.SAMN05660313_02773"/>
<proteinExistence type="predicted"/>
<dbReference type="OrthoDB" id="1121837at2"/>
<gene>
    <name evidence="1" type="ORF">SAMN05660313_02773</name>
</gene>
<evidence type="ECO:0000313" key="1">
    <source>
        <dbReference type="EMBL" id="SFW60765.1"/>
    </source>
</evidence>
<organism evidence="1 2">
    <name type="scientific">Cellulophaga fucicola</name>
    <dbReference type="NCBI Taxonomy" id="76595"/>
    <lineage>
        <taxon>Bacteria</taxon>
        <taxon>Pseudomonadati</taxon>
        <taxon>Bacteroidota</taxon>
        <taxon>Flavobacteriia</taxon>
        <taxon>Flavobacteriales</taxon>
        <taxon>Flavobacteriaceae</taxon>
        <taxon>Cellulophaga</taxon>
    </lineage>
</organism>
<dbReference type="Proteomes" id="UP000183257">
    <property type="component" value="Unassembled WGS sequence"/>
</dbReference>
<accession>A0A1K1QLV8</accession>
<dbReference type="EMBL" id="FPIY01000004">
    <property type="protein sequence ID" value="SFW60765.1"/>
    <property type="molecule type" value="Genomic_DNA"/>
</dbReference>